<sequence>MRVNATLISWILNAMTKELAKGFTYATDAFGICEEIRRQFGDCVGPRQNEIRRSIYSAKQGKDSLASSYNNQKTLWEELMCLNLAMKYGDFNPAMKYGDFEEEKTLIFLMGLNKDEKVSVARLCNSVGTDVSNTWTTTDTENKEHKHQQLFTQFSAHGTYVWRVSTQKRLHYKEMLQRGSY</sequence>
<dbReference type="EMBL" id="BAABME010034678">
    <property type="protein sequence ID" value="GAA0156752.1"/>
    <property type="molecule type" value="Genomic_DNA"/>
</dbReference>
<dbReference type="AlphaFoldDB" id="A0AAV3Q0M6"/>
<dbReference type="Proteomes" id="UP001454036">
    <property type="component" value="Unassembled WGS sequence"/>
</dbReference>
<keyword evidence="2" id="KW-1185">Reference proteome</keyword>
<comment type="caution">
    <text evidence="1">The sequence shown here is derived from an EMBL/GenBank/DDBJ whole genome shotgun (WGS) entry which is preliminary data.</text>
</comment>
<organism evidence="1 2">
    <name type="scientific">Lithospermum erythrorhizon</name>
    <name type="common">Purple gromwell</name>
    <name type="synonym">Lithospermum officinale var. erythrorhizon</name>
    <dbReference type="NCBI Taxonomy" id="34254"/>
    <lineage>
        <taxon>Eukaryota</taxon>
        <taxon>Viridiplantae</taxon>
        <taxon>Streptophyta</taxon>
        <taxon>Embryophyta</taxon>
        <taxon>Tracheophyta</taxon>
        <taxon>Spermatophyta</taxon>
        <taxon>Magnoliopsida</taxon>
        <taxon>eudicotyledons</taxon>
        <taxon>Gunneridae</taxon>
        <taxon>Pentapetalae</taxon>
        <taxon>asterids</taxon>
        <taxon>lamiids</taxon>
        <taxon>Boraginales</taxon>
        <taxon>Boraginaceae</taxon>
        <taxon>Boraginoideae</taxon>
        <taxon>Lithospermeae</taxon>
        <taxon>Lithospermum</taxon>
    </lineage>
</organism>
<dbReference type="PANTHER" id="PTHR37610">
    <property type="entry name" value="CCHC-TYPE DOMAIN-CONTAINING PROTEIN"/>
    <property type="match status" value="1"/>
</dbReference>
<protein>
    <submittedName>
        <fullName evidence="1">Uncharacterized protein</fullName>
    </submittedName>
</protein>
<accession>A0AAV3Q0M6</accession>
<evidence type="ECO:0000313" key="1">
    <source>
        <dbReference type="EMBL" id="GAA0156752.1"/>
    </source>
</evidence>
<name>A0AAV3Q0M6_LITER</name>
<evidence type="ECO:0000313" key="2">
    <source>
        <dbReference type="Proteomes" id="UP001454036"/>
    </source>
</evidence>
<gene>
    <name evidence="1" type="ORF">LIER_43378</name>
</gene>
<dbReference type="PANTHER" id="PTHR37610:SF40">
    <property type="entry name" value="OS01G0909600 PROTEIN"/>
    <property type="match status" value="1"/>
</dbReference>
<reference evidence="1 2" key="1">
    <citation type="submission" date="2024-01" db="EMBL/GenBank/DDBJ databases">
        <title>The complete chloroplast genome sequence of Lithospermum erythrorhizon: insights into the phylogenetic relationship among Boraginaceae species and the maternal lineages of purple gromwells.</title>
        <authorList>
            <person name="Okada T."/>
            <person name="Watanabe K."/>
        </authorList>
    </citation>
    <scope>NUCLEOTIDE SEQUENCE [LARGE SCALE GENOMIC DNA]</scope>
</reference>
<proteinExistence type="predicted"/>